<dbReference type="Pfam" id="PF18780">
    <property type="entry name" value="HNH_repeat"/>
    <property type="match status" value="1"/>
</dbReference>
<evidence type="ECO:0000313" key="2">
    <source>
        <dbReference type="Proteomes" id="UP000177967"/>
    </source>
</evidence>
<evidence type="ECO:0000313" key="1">
    <source>
        <dbReference type="EMBL" id="OGY08327.1"/>
    </source>
</evidence>
<proteinExistence type="predicted"/>
<comment type="caution">
    <text evidence="1">The sequence shown here is derived from an EMBL/GenBank/DDBJ whole genome shotgun (WGS) entry which is preliminary data.</text>
</comment>
<reference evidence="1 2" key="1">
    <citation type="journal article" date="2016" name="Nat. Commun.">
        <title>Thousands of microbial genomes shed light on interconnected biogeochemical processes in an aquifer system.</title>
        <authorList>
            <person name="Anantharaman K."/>
            <person name="Brown C.T."/>
            <person name="Hug L.A."/>
            <person name="Sharon I."/>
            <person name="Castelle C.J."/>
            <person name="Probst A.J."/>
            <person name="Thomas B.C."/>
            <person name="Singh A."/>
            <person name="Wilkins M.J."/>
            <person name="Karaoz U."/>
            <person name="Brodie E.L."/>
            <person name="Williams K.H."/>
            <person name="Hubbard S.S."/>
            <person name="Banfield J.F."/>
        </authorList>
    </citation>
    <scope>NUCLEOTIDE SEQUENCE [LARGE SCALE GENOMIC DNA]</scope>
</reference>
<name>A0A1G1UYV6_9BACT</name>
<dbReference type="InterPro" id="IPR041025">
    <property type="entry name" value="HNH_repeat"/>
</dbReference>
<dbReference type="Proteomes" id="UP000177967">
    <property type="component" value="Unassembled WGS sequence"/>
</dbReference>
<accession>A0A1G1UYV6</accession>
<dbReference type="EMBL" id="MHBW01000029">
    <property type="protein sequence ID" value="OGY08327.1"/>
    <property type="molecule type" value="Genomic_DNA"/>
</dbReference>
<organism evidence="1 2">
    <name type="scientific">Candidatus Blackburnbacteria bacterium RIFCSPHIGHO2_01_FULL_43_15b</name>
    <dbReference type="NCBI Taxonomy" id="1797513"/>
    <lineage>
        <taxon>Bacteria</taxon>
        <taxon>Candidatus Blackburniibacteriota</taxon>
    </lineage>
</organism>
<sequence length="186" mass="21355">MVKCENSACGKELKRAPAQVSPHNYCSHSCAAKVVNSTREKEVKICPNCLGKFTGDKKYCSLKCIPKRESQYSKEVILDTLRKFVKKNKRISTKKGMNKLYRATRELFGTWNNAIKTAGFEPNPVMFAKKHMALDGHKCDSLAERIIDDWLFRRKIPHKRNIPLFPKGKLDEVLDFLIDKPIVKLD</sequence>
<protein>
    <submittedName>
        <fullName evidence="1">Uncharacterized protein</fullName>
    </submittedName>
</protein>
<dbReference type="AlphaFoldDB" id="A0A1G1UYV6"/>
<dbReference type="STRING" id="1797513.A2782_00685"/>
<gene>
    <name evidence="1" type="ORF">A2782_00685</name>
</gene>